<protein>
    <submittedName>
        <fullName evidence="1">Aryl-hydrocarbon-interacting protein-like 1</fullName>
    </submittedName>
</protein>
<keyword evidence="2" id="KW-1185">Reference proteome</keyword>
<comment type="caution">
    <text evidence="1">The sequence shown here is derived from an EMBL/GenBank/DDBJ whole genome shotgun (WGS) entry which is preliminary data.</text>
</comment>
<organism evidence="1 2">
    <name type="scientific">Nibea albiflora</name>
    <name type="common">Yellow drum</name>
    <name type="synonym">Corvina albiflora</name>
    <dbReference type="NCBI Taxonomy" id="240163"/>
    <lineage>
        <taxon>Eukaryota</taxon>
        <taxon>Metazoa</taxon>
        <taxon>Chordata</taxon>
        <taxon>Craniata</taxon>
        <taxon>Vertebrata</taxon>
        <taxon>Euteleostomi</taxon>
        <taxon>Actinopterygii</taxon>
        <taxon>Neopterygii</taxon>
        <taxon>Teleostei</taxon>
        <taxon>Neoteleostei</taxon>
        <taxon>Acanthomorphata</taxon>
        <taxon>Eupercaria</taxon>
        <taxon>Sciaenidae</taxon>
        <taxon>Nibea</taxon>
    </lineage>
</organism>
<evidence type="ECO:0000313" key="1">
    <source>
        <dbReference type="EMBL" id="KAG8002063.1"/>
    </source>
</evidence>
<dbReference type="EMBL" id="CM024794">
    <property type="protein sequence ID" value="KAG8002063.1"/>
    <property type="molecule type" value="Genomic_DNA"/>
</dbReference>
<proteinExistence type="predicted"/>
<dbReference type="Proteomes" id="UP000805704">
    <property type="component" value="Chromosome 6"/>
</dbReference>
<accession>A0ACB7EIL2</accession>
<gene>
    <name evidence="1" type="primary">AIPL1.2</name>
    <name evidence="1" type="ORF">GBF38_012395</name>
</gene>
<evidence type="ECO:0000313" key="2">
    <source>
        <dbReference type="Proteomes" id="UP000805704"/>
    </source>
</evidence>
<reference evidence="1" key="1">
    <citation type="submission" date="2020-04" db="EMBL/GenBank/DDBJ databases">
        <title>A chromosome-scale assembly and high-density genetic map of the yellow drum (Nibea albiflora) genome.</title>
        <authorList>
            <person name="Xu D."/>
            <person name="Zhang W."/>
            <person name="Chen R."/>
            <person name="Tan P."/>
            <person name="Wang L."/>
            <person name="Song H."/>
            <person name="Tian L."/>
            <person name="Zhu Q."/>
            <person name="Wang B."/>
        </authorList>
    </citation>
    <scope>NUCLEOTIDE SEQUENCE</scope>
    <source>
        <strain evidence="1">ZJHYS-2018</strain>
    </source>
</reference>
<name>A0ACB7EIL2_NIBAL</name>
<sequence>MQETMLLGLEGIKKTILHGGTGDIPKLRTGAKVTFHFRTQLCDDDRTVIDDSKVVGTPMEVVIGNMFKLDIWETLLSSMRTGEVAEFWCDIIHTGVYPLVAKSMRRIAEGKDPVDWQIHTCGMANMFAYHTLGYDDLDELMKEPRPLYFVLELIRVQQPSEYNRETWAMSDEERLKAVPILHGQGNKVVQTRTVPRGYAKEKAWEVPWLKLEKMANTLTLNYCQCLMRMEEYYEIIEHTSDIINQHPGTAKAFFLRGKAHMEVWNEAEARQDFSRVLDLDPGMKKAVKKELALLNVRMEEKNQEDRNKYKGMF</sequence>